<evidence type="ECO:0000259" key="3">
    <source>
        <dbReference type="Pfam" id="PF09925"/>
    </source>
</evidence>
<dbReference type="InterPro" id="IPR018677">
    <property type="entry name" value="DUF2157"/>
</dbReference>
<evidence type="ECO:0000256" key="2">
    <source>
        <dbReference type="SAM" id="Phobius"/>
    </source>
</evidence>
<keyword evidence="2" id="KW-1133">Transmembrane helix</keyword>
<feature type="transmembrane region" description="Helical" evidence="2">
    <location>
        <begin position="98"/>
        <end position="119"/>
    </location>
</feature>
<feature type="transmembrane region" description="Helical" evidence="2">
    <location>
        <begin position="243"/>
        <end position="262"/>
    </location>
</feature>
<dbReference type="Proteomes" id="UP001430172">
    <property type="component" value="Unassembled WGS sequence"/>
</dbReference>
<feature type="transmembrane region" description="Helical" evidence="2">
    <location>
        <begin position="363"/>
        <end position="384"/>
    </location>
</feature>
<protein>
    <submittedName>
        <fullName evidence="4">DUF2157 domain-containing protein</fullName>
    </submittedName>
</protein>
<keyword evidence="5" id="KW-1185">Reference proteome</keyword>
<keyword evidence="2" id="KW-0472">Membrane</keyword>
<feature type="transmembrane region" description="Helical" evidence="2">
    <location>
        <begin position="337"/>
        <end position="356"/>
    </location>
</feature>
<feature type="transmembrane region" description="Helical" evidence="2">
    <location>
        <begin position="66"/>
        <end position="86"/>
    </location>
</feature>
<gene>
    <name evidence="4" type="ORF">JQN70_11630</name>
</gene>
<feature type="compositionally biased region" description="Pro residues" evidence="1">
    <location>
        <begin position="11"/>
        <end position="23"/>
    </location>
</feature>
<feature type="transmembrane region" description="Helical" evidence="2">
    <location>
        <begin position="131"/>
        <end position="152"/>
    </location>
</feature>
<dbReference type="EMBL" id="JAFDVD010000012">
    <property type="protein sequence ID" value="MBM6401041.1"/>
    <property type="molecule type" value="Genomic_DNA"/>
</dbReference>
<feature type="transmembrane region" description="Helical" evidence="2">
    <location>
        <begin position="299"/>
        <end position="317"/>
    </location>
</feature>
<feature type="transmembrane region" description="Helical" evidence="2">
    <location>
        <begin position="274"/>
        <end position="292"/>
    </location>
</feature>
<evidence type="ECO:0000313" key="4">
    <source>
        <dbReference type="EMBL" id="MBM6401041.1"/>
    </source>
</evidence>
<keyword evidence="2" id="KW-0812">Transmembrane</keyword>
<feature type="domain" description="DUF2157" evidence="3">
    <location>
        <begin position="41"/>
        <end position="179"/>
    </location>
</feature>
<feature type="transmembrane region" description="Helical" evidence="2">
    <location>
        <begin position="185"/>
        <end position="201"/>
    </location>
</feature>
<proteinExistence type="predicted"/>
<feature type="transmembrane region" description="Helical" evidence="2">
    <location>
        <begin position="207"/>
        <end position="231"/>
    </location>
</feature>
<sequence>MSAPPTSAPSHPSPAPDGPPPAVPIPATPGQLAWLDAQIEAWRAEGLLDDATAAAVRARYVAHRRVTLASIVLTLGALFVGVGLLWTVAANLDELSPLVRFVVVVALWVGLLVTAEVLATRRERLGDVASPVVGAVRLLVAAAFGAVVFQAAQSLQVAAYEPALLGVWALGALLYAYAVAGVGPAVVGIALGASWLVRHTADASNDVLSVTLAFATAALAAVSVGVLHLRLRARADAWRPLGVPWREVGGLLTLGALFGAALPFAQETRAGSPLLWVVLGLAVVLAAAAVVTGHRLDRLEVGLAALGLVLVVLLALWRPEADPSVASDLAPGDWVRAVVAVAVYLGVASGYAVLGGARDSDRLTWAATAALVLFTTTQAFAVFVPILSGAVLFLAVGVVLLGTGVLADRGRRRLLAEREEGAS</sequence>
<organism evidence="4 5">
    <name type="scientific">Phycicoccus sonneratiae</name>
    <dbReference type="NCBI Taxonomy" id="2807628"/>
    <lineage>
        <taxon>Bacteria</taxon>
        <taxon>Bacillati</taxon>
        <taxon>Actinomycetota</taxon>
        <taxon>Actinomycetes</taxon>
        <taxon>Micrococcales</taxon>
        <taxon>Intrasporangiaceae</taxon>
        <taxon>Phycicoccus</taxon>
    </lineage>
</organism>
<reference evidence="4" key="1">
    <citation type="submission" date="2021-02" db="EMBL/GenBank/DDBJ databases">
        <title>Phycicoccus sp. MQZ13P-5T, whole genome shotgun sequence.</title>
        <authorList>
            <person name="Tuo L."/>
        </authorList>
    </citation>
    <scope>NUCLEOTIDE SEQUENCE</scope>
    <source>
        <strain evidence="4">MQZ13P-5</strain>
    </source>
</reference>
<feature type="region of interest" description="Disordered" evidence="1">
    <location>
        <begin position="1"/>
        <end position="23"/>
    </location>
</feature>
<accession>A0ABS2CMF3</accession>
<feature type="transmembrane region" description="Helical" evidence="2">
    <location>
        <begin position="158"/>
        <end position="178"/>
    </location>
</feature>
<dbReference type="RefSeq" id="WP_204131504.1">
    <property type="nucleotide sequence ID" value="NZ_JAFDVD010000012.1"/>
</dbReference>
<comment type="caution">
    <text evidence="4">The sequence shown here is derived from an EMBL/GenBank/DDBJ whole genome shotgun (WGS) entry which is preliminary data.</text>
</comment>
<dbReference type="Pfam" id="PF09925">
    <property type="entry name" value="DUF2157"/>
    <property type="match status" value="1"/>
</dbReference>
<evidence type="ECO:0000256" key="1">
    <source>
        <dbReference type="SAM" id="MobiDB-lite"/>
    </source>
</evidence>
<feature type="compositionally biased region" description="Low complexity" evidence="1">
    <location>
        <begin position="1"/>
        <end position="10"/>
    </location>
</feature>
<name>A0ABS2CMF3_9MICO</name>
<evidence type="ECO:0000313" key="5">
    <source>
        <dbReference type="Proteomes" id="UP001430172"/>
    </source>
</evidence>
<feature type="transmembrane region" description="Helical" evidence="2">
    <location>
        <begin position="390"/>
        <end position="407"/>
    </location>
</feature>